<feature type="binding site" evidence="2">
    <location>
        <position position="171"/>
    </location>
    <ligand>
        <name>substrate</name>
    </ligand>
</feature>
<evidence type="ECO:0000256" key="2">
    <source>
        <dbReference type="HAMAP-Rule" id="MF_01139"/>
    </source>
</evidence>
<dbReference type="CDD" id="cd00475">
    <property type="entry name" value="Cis_IPPS"/>
    <property type="match status" value="1"/>
</dbReference>
<evidence type="ECO:0000313" key="3">
    <source>
        <dbReference type="EMBL" id="MBZ7986747.1"/>
    </source>
</evidence>
<dbReference type="NCBIfam" id="TIGR00055">
    <property type="entry name" value="uppS"/>
    <property type="match status" value="1"/>
</dbReference>
<feature type="binding site" evidence="2">
    <location>
        <position position="61"/>
    </location>
    <ligand>
        <name>substrate</name>
    </ligand>
</feature>
<organism evidence="3 4">
    <name type="scientific">Campylobacter canadensis</name>
    <dbReference type="NCBI Taxonomy" id="449520"/>
    <lineage>
        <taxon>Bacteria</taxon>
        <taxon>Pseudomonadati</taxon>
        <taxon>Campylobacterota</taxon>
        <taxon>Epsilonproteobacteria</taxon>
        <taxon>Campylobacterales</taxon>
        <taxon>Campylobacteraceae</taxon>
        <taxon>Campylobacter</taxon>
    </lineage>
</organism>
<feature type="binding site" evidence="2">
    <location>
        <position position="25"/>
    </location>
    <ligand>
        <name>substrate</name>
    </ligand>
</feature>
<dbReference type="GO" id="GO:0008834">
    <property type="term" value="F:ditrans,polycis-undecaprenyl-diphosphate synthase [(2E,6E)-farnesyl-diphosphate specific] activity"/>
    <property type="evidence" value="ECO:0007669"/>
    <property type="project" value="UniProtKB-EC"/>
</dbReference>
<evidence type="ECO:0000256" key="1">
    <source>
        <dbReference type="ARBA" id="ARBA00022679"/>
    </source>
</evidence>
<feature type="binding site" evidence="2">
    <location>
        <position position="12"/>
    </location>
    <ligand>
        <name>Mg(2+)</name>
        <dbReference type="ChEBI" id="CHEBI:18420"/>
    </ligand>
</feature>
<feature type="binding site" evidence="2">
    <location>
        <begin position="13"/>
        <end position="16"/>
    </location>
    <ligand>
        <name>substrate</name>
    </ligand>
</feature>
<feature type="binding site" evidence="2">
    <location>
        <position position="17"/>
    </location>
    <ligand>
        <name>substrate</name>
    </ligand>
</feature>
<keyword evidence="1 2" id="KW-0808">Transferase</keyword>
<gene>
    <name evidence="3" type="primary">uppS</name>
    <name evidence="3" type="ORF">AVCANL283_01275</name>
</gene>
<dbReference type="Gene3D" id="3.40.1180.10">
    <property type="entry name" value="Decaprenyl diphosphate synthase-like"/>
    <property type="match status" value="1"/>
</dbReference>
<dbReference type="SUPFAM" id="SSF64005">
    <property type="entry name" value="Undecaprenyl diphosphate synthase"/>
    <property type="match status" value="1"/>
</dbReference>
<dbReference type="PANTHER" id="PTHR10291">
    <property type="entry name" value="DEHYDRODOLICHYL DIPHOSPHATE SYNTHASE FAMILY MEMBER"/>
    <property type="match status" value="1"/>
</dbReference>
<dbReference type="PANTHER" id="PTHR10291:SF0">
    <property type="entry name" value="DEHYDRODOLICHYL DIPHOSPHATE SYNTHASE 2"/>
    <property type="match status" value="1"/>
</dbReference>
<protein>
    <recommendedName>
        <fullName evidence="2">Isoprenyl transferase</fullName>
        <ecNumber evidence="2">2.5.1.-</ecNumber>
    </recommendedName>
</protein>
<dbReference type="Pfam" id="PF01255">
    <property type="entry name" value="Prenyltransf"/>
    <property type="match status" value="1"/>
</dbReference>
<accession>A0ABS7WPR0</accession>
<proteinExistence type="inferred from homology"/>
<sequence>MNELKHIAIIMDGNGRWAKKQGLIRSFGHKAGANNVENILKCCLEFNVKNLSLFAFSTENWQRPKNEVDFIFSLFDDYLSKYKEKFKNEGVCFKVFGDITKLNQKLQNNILEFSEYTKNENKINFNLAINYGAKDELVRTFKKIQEKNLQINEENITKNLDISTDVDLLIRTGDCTRISNFMLWQCAYAQIHFTKTLFPDFSSLELEQIINDFLNTKRTFGGV</sequence>
<comment type="subunit">
    <text evidence="2">Homodimer.</text>
</comment>
<evidence type="ECO:0000313" key="4">
    <source>
        <dbReference type="Proteomes" id="UP000786183"/>
    </source>
</evidence>
<feature type="active site" description="Proton acceptor" evidence="2">
    <location>
        <position position="60"/>
    </location>
</feature>
<dbReference type="EC" id="2.5.1.-" evidence="2"/>
<dbReference type="Proteomes" id="UP000786183">
    <property type="component" value="Unassembled WGS sequence"/>
</dbReference>
<comment type="caution">
    <text evidence="2">Lacks conserved residue(s) required for the propagation of feature annotation.</text>
</comment>
<comment type="caution">
    <text evidence="3">The sequence shown here is derived from an EMBL/GenBank/DDBJ whole genome shotgun (WGS) entry which is preliminary data.</text>
</comment>
<feature type="binding site" evidence="2">
    <location>
        <begin position="57"/>
        <end position="59"/>
    </location>
    <ligand>
        <name>substrate</name>
    </ligand>
</feature>
<feature type="active site" evidence="2">
    <location>
        <position position="12"/>
    </location>
</feature>
<keyword evidence="2" id="KW-0479">Metal-binding</keyword>
<comment type="similarity">
    <text evidence="2">Belongs to the UPP synthase family.</text>
</comment>
<feature type="binding site" evidence="2">
    <location>
        <position position="63"/>
    </location>
    <ligand>
        <name>substrate</name>
    </ligand>
</feature>
<reference evidence="3 4" key="1">
    <citation type="submission" date="2020-07" db="EMBL/GenBank/DDBJ databases">
        <title>Transfer of Campylobacter canadensis to the novel genus Avispirillum gen. nov., that also includes two novel species recovered from migratory waterfowl: Avispirillum anseris sp. nov. and Avispirillum brantae sp. nov.</title>
        <authorList>
            <person name="Miller W.G."/>
            <person name="Chapman M.H."/>
            <person name="Yee E."/>
            <person name="Inglis G.D."/>
        </authorList>
    </citation>
    <scope>NUCLEOTIDE SEQUENCE [LARGE SCALE GENOMIC DNA]</scope>
    <source>
        <strain evidence="3 4">L283</strain>
    </source>
</reference>
<keyword evidence="2" id="KW-0460">Magnesium</keyword>
<keyword evidence="4" id="KW-1185">Reference proteome</keyword>
<dbReference type="RefSeq" id="WP_172230123.1">
    <property type="nucleotide sequence ID" value="NZ_CP035946.1"/>
</dbReference>
<dbReference type="HAMAP" id="MF_01139">
    <property type="entry name" value="ISPT"/>
    <property type="match status" value="1"/>
</dbReference>
<dbReference type="InterPro" id="IPR001441">
    <property type="entry name" value="UPP_synth-like"/>
</dbReference>
<comment type="function">
    <text evidence="2">Catalyzes the condensation of isopentenyl diphosphate (IPP) with allylic pyrophosphates generating different type of terpenoids.</text>
</comment>
<feature type="binding site" evidence="2">
    <location>
        <position position="29"/>
    </location>
    <ligand>
        <name>substrate</name>
    </ligand>
</feature>
<comment type="cofactor">
    <cofactor evidence="2">
        <name>Mg(2+)</name>
        <dbReference type="ChEBI" id="CHEBI:18420"/>
    </cofactor>
    <text evidence="2">Binds 2 magnesium ions per subunit.</text>
</comment>
<dbReference type="InterPro" id="IPR036424">
    <property type="entry name" value="UPP_synth-like_sf"/>
</dbReference>
<feature type="binding site" evidence="2">
    <location>
        <begin position="177"/>
        <end position="179"/>
    </location>
    <ligand>
        <name>substrate</name>
    </ligand>
</feature>
<name>A0ABS7WPR0_9BACT</name>
<dbReference type="EMBL" id="JACGBB010000002">
    <property type="protein sequence ID" value="MBZ7986747.1"/>
    <property type="molecule type" value="Genomic_DNA"/>
</dbReference>